<keyword evidence="13" id="KW-1185">Reference proteome</keyword>
<sequence>MLDTRLFIKNIISNLKVKCILVLSMLLFAGASFMYSQQSAGLATGSVSDNSGTPIAGAIVTIKGTTKGTMTDIDGNFKIQMSESETILTFRFLGYQNEEVTVTDKSKPLSVVLFETSEQLEEVVVVGYGTVKKKDLTGSVSHIGKEVMETKVATNFVDYLKGSIAGLRVTVDNTAAGGGSMQIRGPASLKASTSPLVVLDGNIFYGNISDINPNDIESIDVLKDASSAAIFGSKASAGAIMITTKRGASEKPIINISTKFGTTTSRSMPDMPTPEQYLNRRADYFKTNDYFAPDKDKKPLGYYDSPYNLPSGVTMEEWAAYEGGFSGDYTETWLTRLSFIPDEIANYKAGRTTDWRDVVYRTGFRQDYNASISGSTTRSNYYVSVGRTDNEGFKEGEEFQATRARVNLDTEIQKWLKLGVNAQFSDRANKGIVADTGQADTMSPYLMAYNDDGTLNNFPYNDGRSSNPLLATYNNDKLHRSHTLNATVYGLLTLPYGITFRTNFTNRYGWRKSYDYTSEIIPSTPKGGKTTREEYSDYEWLIDNILKWNYTFNKIHNIDLTFVAGSEKYEFWTTTASNQEFKPNGNLGYHNLDGGVLPNTGANDQVQTGTTLLGRVNYGLMDKYLFTASVRRDGFSAFGVRNPHGTYPAFAAAWRLSEESFIKNRVLDNLKLRFSWGENGNRDIGRYAALSKLNLTDQIIGGQTVSGLWTDNMANKTLKWERTQAFNLGLDFGLFNGRLSGTVDLYSNKTTDLVLDRALPDITGYKTVISNLGQVNNKGIELTLNSVNLNMPKKVYWTTTFIYSANDNEIKHLYGDMIDVLDNNGNVTGRRESDDLTNGWYIGHGIYTLRDYKMIGMWQLGEEEEARKYGKQPGDPRILDVNEDGILDERDKLFMGSRIPRYNMSLRNDFTFLNCINLSFVLRGEFNYWGEDSMPRNFDGRYYDRFNSIWTEYWTPDNPSNEYARLGSNSSNPSVRIWKKRDYVRLQNASLGYIFPKKLLKKFSIENLKVSVNVDNAFVVTDWKYYDPENIGTSPRIFTLGIDITL</sequence>
<keyword evidence="5 9" id="KW-0798">TonB box</keyword>
<keyword evidence="2 8" id="KW-0813">Transport</keyword>
<name>A0ABV9L1M5_9BACT</name>
<feature type="domain" description="TonB-dependent receptor plug" evidence="11">
    <location>
        <begin position="132"/>
        <end position="239"/>
    </location>
</feature>
<evidence type="ECO:0000313" key="13">
    <source>
        <dbReference type="Proteomes" id="UP001596023"/>
    </source>
</evidence>
<dbReference type="Pfam" id="PF13715">
    <property type="entry name" value="CarbopepD_reg_2"/>
    <property type="match status" value="1"/>
</dbReference>
<evidence type="ECO:0000256" key="4">
    <source>
        <dbReference type="ARBA" id="ARBA00022692"/>
    </source>
</evidence>
<dbReference type="PROSITE" id="PS52016">
    <property type="entry name" value="TONB_DEPENDENT_REC_3"/>
    <property type="match status" value="1"/>
</dbReference>
<dbReference type="InterPro" id="IPR039426">
    <property type="entry name" value="TonB-dep_rcpt-like"/>
</dbReference>
<accession>A0ABV9L1M5</accession>
<comment type="similarity">
    <text evidence="8 9">Belongs to the TonB-dependent receptor family.</text>
</comment>
<evidence type="ECO:0000256" key="7">
    <source>
        <dbReference type="ARBA" id="ARBA00023237"/>
    </source>
</evidence>
<keyword evidence="7 8" id="KW-0998">Cell outer membrane</keyword>
<keyword evidence="4 8" id="KW-0812">Transmembrane</keyword>
<evidence type="ECO:0000256" key="9">
    <source>
        <dbReference type="RuleBase" id="RU003357"/>
    </source>
</evidence>
<dbReference type="SUPFAM" id="SSF56935">
    <property type="entry name" value="Porins"/>
    <property type="match status" value="1"/>
</dbReference>
<evidence type="ECO:0000256" key="1">
    <source>
        <dbReference type="ARBA" id="ARBA00004571"/>
    </source>
</evidence>
<protein>
    <submittedName>
        <fullName evidence="12">SusC/RagA family TonB-linked outer membrane protein</fullName>
    </submittedName>
</protein>
<dbReference type="InterPro" id="IPR036942">
    <property type="entry name" value="Beta-barrel_TonB_sf"/>
</dbReference>
<dbReference type="Proteomes" id="UP001596023">
    <property type="component" value="Unassembled WGS sequence"/>
</dbReference>
<dbReference type="InterPro" id="IPR012910">
    <property type="entry name" value="Plug_dom"/>
</dbReference>
<evidence type="ECO:0000259" key="11">
    <source>
        <dbReference type="Pfam" id="PF07715"/>
    </source>
</evidence>
<evidence type="ECO:0000256" key="2">
    <source>
        <dbReference type="ARBA" id="ARBA00022448"/>
    </source>
</evidence>
<dbReference type="EMBL" id="JBHSGN010000121">
    <property type="protein sequence ID" value="MFC4675938.1"/>
    <property type="molecule type" value="Genomic_DNA"/>
</dbReference>
<feature type="domain" description="TonB-dependent receptor-like beta-barrel" evidence="10">
    <location>
        <begin position="451"/>
        <end position="1016"/>
    </location>
</feature>
<comment type="caution">
    <text evidence="12">The sequence shown here is derived from an EMBL/GenBank/DDBJ whole genome shotgun (WGS) entry which is preliminary data.</text>
</comment>
<dbReference type="InterPro" id="IPR000531">
    <property type="entry name" value="Beta-barrel_TonB"/>
</dbReference>
<dbReference type="InterPro" id="IPR008969">
    <property type="entry name" value="CarboxyPept-like_regulatory"/>
</dbReference>
<dbReference type="Pfam" id="PF00593">
    <property type="entry name" value="TonB_dep_Rec_b-barrel"/>
    <property type="match status" value="1"/>
</dbReference>
<comment type="subcellular location">
    <subcellularLocation>
        <location evidence="1 8">Cell outer membrane</location>
        <topology evidence="1 8">Multi-pass membrane protein</topology>
    </subcellularLocation>
</comment>
<dbReference type="Gene3D" id="2.60.40.1120">
    <property type="entry name" value="Carboxypeptidase-like, regulatory domain"/>
    <property type="match status" value="1"/>
</dbReference>
<dbReference type="Gene3D" id="2.40.170.20">
    <property type="entry name" value="TonB-dependent receptor, beta-barrel domain"/>
    <property type="match status" value="1"/>
</dbReference>
<dbReference type="RefSeq" id="WP_379999654.1">
    <property type="nucleotide sequence ID" value="NZ_JBHSGN010000121.1"/>
</dbReference>
<evidence type="ECO:0000259" key="10">
    <source>
        <dbReference type="Pfam" id="PF00593"/>
    </source>
</evidence>
<gene>
    <name evidence="12" type="ORF">ACFO6W_19810</name>
</gene>
<evidence type="ECO:0000256" key="5">
    <source>
        <dbReference type="ARBA" id="ARBA00023077"/>
    </source>
</evidence>
<keyword evidence="6 8" id="KW-0472">Membrane</keyword>
<evidence type="ECO:0000313" key="12">
    <source>
        <dbReference type="EMBL" id="MFC4675938.1"/>
    </source>
</evidence>
<reference evidence="13" key="1">
    <citation type="journal article" date="2019" name="Int. J. Syst. Evol. Microbiol.">
        <title>The Global Catalogue of Microorganisms (GCM) 10K type strain sequencing project: providing services to taxonomists for standard genome sequencing and annotation.</title>
        <authorList>
            <consortium name="The Broad Institute Genomics Platform"/>
            <consortium name="The Broad Institute Genome Sequencing Center for Infectious Disease"/>
            <person name="Wu L."/>
            <person name="Ma J."/>
        </authorList>
    </citation>
    <scope>NUCLEOTIDE SEQUENCE [LARGE SCALE GENOMIC DNA]</scope>
    <source>
        <strain evidence="13">CCUG 66188</strain>
    </source>
</reference>
<dbReference type="InterPro" id="IPR037066">
    <property type="entry name" value="Plug_dom_sf"/>
</dbReference>
<dbReference type="NCBIfam" id="TIGR04057">
    <property type="entry name" value="SusC_RagA_signa"/>
    <property type="match status" value="1"/>
</dbReference>
<organism evidence="12 13">
    <name type="scientific">Dysgonomonas termitidis</name>
    <dbReference type="NCBI Taxonomy" id="1516126"/>
    <lineage>
        <taxon>Bacteria</taxon>
        <taxon>Pseudomonadati</taxon>
        <taxon>Bacteroidota</taxon>
        <taxon>Bacteroidia</taxon>
        <taxon>Bacteroidales</taxon>
        <taxon>Dysgonomonadaceae</taxon>
        <taxon>Dysgonomonas</taxon>
    </lineage>
</organism>
<dbReference type="InterPro" id="IPR023996">
    <property type="entry name" value="TonB-dep_OMP_SusC/RagA"/>
</dbReference>
<evidence type="ECO:0000256" key="8">
    <source>
        <dbReference type="PROSITE-ProRule" id="PRU01360"/>
    </source>
</evidence>
<dbReference type="Pfam" id="PF07715">
    <property type="entry name" value="Plug"/>
    <property type="match status" value="1"/>
</dbReference>
<evidence type="ECO:0000256" key="3">
    <source>
        <dbReference type="ARBA" id="ARBA00022452"/>
    </source>
</evidence>
<keyword evidence="3 8" id="KW-1134">Transmembrane beta strand</keyword>
<dbReference type="Gene3D" id="2.170.130.10">
    <property type="entry name" value="TonB-dependent receptor, plug domain"/>
    <property type="match status" value="1"/>
</dbReference>
<dbReference type="InterPro" id="IPR023997">
    <property type="entry name" value="TonB-dep_OMP_SusC/RagA_CS"/>
</dbReference>
<dbReference type="NCBIfam" id="TIGR04056">
    <property type="entry name" value="OMP_RagA_SusC"/>
    <property type="match status" value="1"/>
</dbReference>
<dbReference type="SUPFAM" id="SSF49464">
    <property type="entry name" value="Carboxypeptidase regulatory domain-like"/>
    <property type="match status" value="1"/>
</dbReference>
<evidence type="ECO:0000256" key="6">
    <source>
        <dbReference type="ARBA" id="ARBA00023136"/>
    </source>
</evidence>
<proteinExistence type="inferred from homology"/>